<evidence type="ECO:0000259" key="2">
    <source>
        <dbReference type="PROSITE" id="PS50943"/>
    </source>
</evidence>
<organism evidence="3">
    <name type="scientific">Paenibacillus sp. BIHB 4019</name>
    <dbReference type="NCBI Taxonomy" id="1870819"/>
    <lineage>
        <taxon>Bacteria</taxon>
        <taxon>Bacillati</taxon>
        <taxon>Bacillota</taxon>
        <taxon>Bacilli</taxon>
        <taxon>Bacillales</taxon>
        <taxon>Paenibacillaceae</taxon>
        <taxon>Paenibacillus</taxon>
    </lineage>
</organism>
<dbReference type="Gene3D" id="1.10.260.40">
    <property type="entry name" value="lambda repressor-like DNA-binding domains"/>
    <property type="match status" value="1"/>
</dbReference>
<dbReference type="CDD" id="cd00093">
    <property type="entry name" value="HTH_XRE"/>
    <property type="match status" value="1"/>
</dbReference>
<sequence length="89" mass="10229">MNLDAILGQVLKALRKKHKVSQEELAFRSTLDRTYISMLERGIHQPSLNSLITMAQIVKIKASDLVSLYEIELEKLNEHNNVNIDEDRP</sequence>
<dbReference type="AlphaFoldDB" id="A0A1B2DEX7"/>
<dbReference type="GO" id="GO:0003700">
    <property type="term" value="F:DNA-binding transcription factor activity"/>
    <property type="evidence" value="ECO:0007669"/>
    <property type="project" value="TreeGrafter"/>
</dbReference>
<dbReference type="SMART" id="SM00530">
    <property type="entry name" value="HTH_XRE"/>
    <property type="match status" value="1"/>
</dbReference>
<dbReference type="InterPro" id="IPR001387">
    <property type="entry name" value="Cro/C1-type_HTH"/>
</dbReference>
<dbReference type="GO" id="GO:0005829">
    <property type="term" value="C:cytosol"/>
    <property type="evidence" value="ECO:0007669"/>
    <property type="project" value="TreeGrafter"/>
</dbReference>
<dbReference type="EMBL" id="CP016808">
    <property type="protein sequence ID" value="ANY66271.1"/>
    <property type="molecule type" value="Genomic_DNA"/>
</dbReference>
<dbReference type="PANTHER" id="PTHR46797">
    <property type="entry name" value="HTH-TYPE TRANSCRIPTIONAL REGULATOR"/>
    <property type="match status" value="1"/>
</dbReference>
<proteinExistence type="predicted"/>
<keyword evidence="1" id="KW-0238">DNA-binding</keyword>
<reference evidence="3" key="1">
    <citation type="submission" date="2016-08" db="EMBL/GenBank/DDBJ databases">
        <title>Complete Genome Seqeunce of Paenibacillus sp. BIHB 4019 from tea rhizoplane.</title>
        <authorList>
            <person name="Thakur R."/>
            <person name="Swarnkar M.K."/>
            <person name="Gulati A."/>
        </authorList>
    </citation>
    <scope>NUCLEOTIDE SEQUENCE [LARGE SCALE GENOMIC DNA]</scope>
    <source>
        <strain evidence="3">BIHB4019</strain>
    </source>
</reference>
<dbReference type="InterPro" id="IPR010982">
    <property type="entry name" value="Lambda_DNA-bd_dom_sf"/>
</dbReference>
<dbReference type="InterPro" id="IPR050807">
    <property type="entry name" value="TransReg_Diox_bact_type"/>
</dbReference>
<dbReference type="PANTHER" id="PTHR46797:SF1">
    <property type="entry name" value="METHYLPHOSPHONATE SYNTHASE"/>
    <property type="match status" value="1"/>
</dbReference>
<evidence type="ECO:0000256" key="1">
    <source>
        <dbReference type="ARBA" id="ARBA00023125"/>
    </source>
</evidence>
<gene>
    <name evidence="3" type="ORF">BBD42_07165</name>
</gene>
<dbReference type="SUPFAM" id="SSF47413">
    <property type="entry name" value="lambda repressor-like DNA-binding domains"/>
    <property type="match status" value="1"/>
</dbReference>
<protein>
    <submittedName>
        <fullName evidence="3">Transcriptional regulator</fullName>
    </submittedName>
</protein>
<dbReference type="GO" id="GO:0003677">
    <property type="term" value="F:DNA binding"/>
    <property type="evidence" value="ECO:0007669"/>
    <property type="project" value="UniProtKB-KW"/>
</dbReference>
<dbReference type="Pfam" id="PF01381">
    <property type="entry name" value="HTH_3"/>
    <property type="match status" value="1"/>
</dbReference>
<name>A0A1B2DEX7_9BACL</name>
<feature type="domain" description="HTH cro/C1-type" evidence="2">
    <location>
        <begin position="11"/>
        <end position="65"/>
    </location>
</feature>
<accession>A0A1B2DEX7</accession>
<dbReference type="PROSITE" id="PS50943">
    <property type="entry name" value="HTH_CROC1"/>
    <property type="match status" value="1"/>
</dbReference>
<dbReference type="RefSeq" id="WP_099517641.1">
    <property type="nucleotide sequence ID" value="NZ_CP016808.1"/>
</dbReference>
<evidence type="ECO:0000313" key="3">
    <source>
        <dbReference type="EMBL" id="ANY66271.1"/>
    </source>
</evidence>